<dbReference type="AlphaFoldDB" id="A0A644SZ32"/>
<gene>
    <name evidence="1" type="ORF">SDC9_05441</name>
</gene>
<organism evidence="1">
    <name type="scientific">bioreactor metagenome</name>
    <dbReference type="NCBI Taxonomy" id="1076179"/>
    <lineage>
        <taxon>unclassified sequences</taxon>
        <taxon>metagenomes</taxon>
        <taxon>ecological metagenomes</taxon>
    </lineage>
</organism>
<reference evidence="1" key="1">
    <citation type="submission" date="2019-08" db="EMBL/GenBank/DDBJ databases">
        <authorList>
            <person name="Kucharzyk K."/>
            <person name="Murdoch R.W."/>
            <person name="Higgins S."/>
            <person name="Loffler F."/>
        </authorList>
    </citation>
    <scope>NUCLEOTIDE SEQUENCE</scope>
</reference>
<comment type="caution">
    <text evidence="1">The sequence shown here is derived from an EMBL/GenBank/DDBJ whole genome shotgun (WGS) entry which is preliminary data.</text>
</comment>
<evidence type="ECO:0000313" key="1">
    <source>
        <dbReference type="EMBL" id="MPL59885.1"/>
    </source>
</evidence>
<proteinExistence type="predicted"/>
<accession>A0A644SZ32</accession>
<dbReference type="EMBL" id="VSSQ01000010">
    <property type="protein sequence ID" value="MPL59885.1"/>
    <property type="molecule type" value="Genomic_DNA"/>
</dbReference>
<dbReference type="NCBIfam" id="TIGR01909">
    <property type="entry name" value="C_GCAxxG_C_C"/>
    <property type="match status" value="1"/>
</dbReference>
<sequence>MAKDRDEIKAKASRLGFEYERDNRGCAQCCFAALQEALNLRNPGTDAIFRAASTMAGGVAGEADGHCGAYSGGVLMLGYLFGREREAFFDPDKKRYKARNYAAEFHKKFIDEYGSVTCEHIHRKLFGRTYYLRDEDDKAKYMAEGAYVDKCTNVVGKAAGWVVDILADAGEL</sequence>
<name>A0A644SZ32_9ZZZZ</name>
<dbReference type="Pfam" id="PF09719">
    <property type="entry name" value="C_GCAxxG_C_C"/>
    <property type="match status" value="1"/>
</dbReference>
<evidence type="ECO:0008006" key="2">
    <source>
        <dbReference type="Google" id="ProtNLM"/>
    </source>
</evidence>
<dbReference type="InterPro" id="IPR010181">
    <property type="entry name" value="CGCAxxGCC_motif"/>
</dbReference>
<protein>
    <recommendedName>
        <fullName evidence="2">C_GCAxxG_C_C family protein</fullName>
    </recommendedName>
</protein>